<dbReference type="RefSeq" id="WP_126011680.1">
    <property type="nucleotide sequence ID" value="NZ_CP034437.1"/>
</dbReference>
<dbReference type="Proteomes" id="UP000272528">
    <property type="component" value="Chromosome"/>
</dbReference>
<gene>
    <name evidence="2" type="ORF">EJC50_01590</name>
</gene>
<protein>
    <submittedName>
        <fullName evidence="2">Methyltransferase domain-containing protein</fullName>
    </submittedName>
</protein>
<dbReference type="SUPFAM" id="SSF53335">
    <property type="entry name" value="S-adenosyl-L-methionine-dependent methyltransferases"/>
    <property type="match status" value="2"/>
</dbReference>
<sequence length="507" mass="57957">MWKAGKHMFQTLCKSIEENAPIHSRTIFEEFNLLYGHPWEVTATSDITTYYSSLYGLVKNEKPKRILEIGTAFGMSAATFLKASSENLELFVSMDLGIYAQQYDLPWSNIEFAESKVHKWCEQNGVSKDKVLFFQANSQPETLGDNENFGNEVTKWYRIPHLLRALQGELFDIIFVDGKHTEDGLLNDMKTFWRFLKPGGLMICDDLHDPIEYEGAFSWTNDTWNSYHHFIQQFDNEIEESMIWNFPKVPPDTKFGLRPFGLVRKHQNVPVTPNLDFEMFDADSAQHINKARQDHLASLGLGLAYSSVLEVGSGVGWHTAFFERMSCSVLSTDARESNVNEHLRRYPYREVKVADLNVEGSHKAFGKFDIIYCYGTLYHLSNPSIGIKELANLCNKYLLIETCVSPVDNGEINLEAENKDNPNQSIDGTGCRPGRDWVIEELGKYFPYIYLSVSQPNDPDFPIDWPVTNGVKNARAIFVASREELSLQTLTPNLINNQSYLTPLFEE</sequence>
<evidence type="ECO:0000313" key="3">
    <source>
        <dbReference type="Proteomes" id="UP000272528"/>
    </source>
</evidence>
<evidence type="ECO:0000313" key="2">
    <source>
        <dbReference type="EMBL" id="AZN38505.1"/>
    </source>
</evidence>
<name>A0A3Q8X1V1_9BACL</name>
<dbReference type="AlphaFoldDB" id="A0A3Q8X1V1"/>
<dbReference type="GO" id="GO:0008757">
    <property type="term" value="F:S-adenosylmethionine-dependent methyltransferase activity"/>
    <property type="evidence" value="ECO:0007669"/>
    <property type="project" value="InterPro"/>
</dbReference>
<dbReference type="GO" id="GO:0032259">
    <property type="term" value="P:methylation"/>
    <property type="evidence" value="ECO:0007669"/>
    <property type="project" value="UniProtKB-KW"/>
</dbReference>
<organism evidence="2 3">
    <name type="scientific">Paenibacillus albus</name>
    <dbReference type="NCBI Taxonomy" id="2495582"/>
    <lineage>
        <taxon>Bacteria</taxon>
        <taxon>Bacillati</taxon>
        <taxon>Bacillota</taxon>
        <taxon>Bacilli</taxon>
        <taxon>Bacillales</taxon>
        <taxon>Paenibacillaceae</taxon>
        <taxon>Paenibacillus</taxon>
    </lineage>
</organism>
<dbReference type="OrthoDB" id="176403at2"/>
<keyword evidence="3" id="KW-1185">Reference proteome</keyword>
<feature type="domain" description="Methyltransferase type 11" evidence="1">
    <location>
        <begin position="309"/>
        <end position="394"/>
    </location>
</feature>
<keyword evidence="2" id="KW-0808">Transferase</keyword>
<dbReference type="InterPro" id="IPR029063">
    <property type="entry name" value="SAM-dependent_MTases_sf"/>
</dbReference>
<dbReference type="Pfam" id="PF13578">
    <property type="entry name" value="Methyltransf_24"/>
    <property type="match status" value="1"/>
</dbReference>
<keyword evidence="2" id="KW-0489">Methyltransferase</keyword>
<proteinExistence type="predicted"/>
<evidence type="ECO:0000259" key="1">
    <source>
        <dbReference type="Pfam" id="PF08241"/>
    </source>
</evidence>
<reference evidence="3" key="1">
    <citation type="submission" date="2018-12" db="EMBL/GenBank/DDBJ databases">
        <title>Genome sequence of Peanibacillus sp.</title>
        <authorList>
            <person name="Subramani G."/>
            <person name="Srinivasan S."/>
            <person name="Kim M.K."/>
        </authorList>
    </citation>
    <scope>NUCLEOTIDE SEQUENCE [LARGE SCALE GENOMIC DNA]</scope>
    <source>
        <strain evidence="3">18JY67-1</strain>
    </source>
</reference>
<dbReference type="Pfam" id="PF08241">
    <property type="entry name" value="Methyltransf_11"/>
    <property type="match status" value="1"/>
</dbReference>
<accession>A0A3Q8X1V1</accession>
<dbReference type="EMBL" id="CP034437">
    <property type="protein sequence ID" value="AZN38505.1"/>
    <property type="molecule type" value="Genomic_DNA"/>
</dbReference>
<dbReference type="KEGG" id="palb:EJC50_01590"/>
<dbReference type="Gene3D" id="3.40.50.150">
    <property type="entry name" value="Vaccinia Virus protein VP39"/>
    <property type="match status" value="2"/>
</dbReference>
<dbReference type="CDD" id="cd02440">
    <property type="entry name" value="AdoMet_MTases"/>
    <property type="match status" value="1"/>
</dbReference>
<dbReference type="InterPro" id="IPR013216">
    <property type="entry name" value="Methyltransf_11"/>
</dbReference>